<dbReference type="NCBIfam" id="TIGR01640">
    <property type="entry name" value="F_box_assoc_1"/>
    <property type="match status" value="1"/>
</dbReference>
<sequence length="136" mass="15732">MITISITVLEFGYDEVHDDYKVVGIFYTSTHGYVCVYSLKTESWRRLDDVQGGILYHRSAKLVNRKFHWVTMRVHGWGITSVDLVDEKCQKVELPCCKGYFYLTLGVLGSELSVLCNYDRTRADVWVMKEYGAKES</sequence>
<dbReference type="OMA" id="WDIMSID"/>
<dbReference type="Pfam" id="PF07734">
    <property type="entry name" value="FBA_1"/>
    <property type="match status" value="1"/>
</dbReference>
<accession>A0A1S3Z700</accession>
<protein>
    <submittedName>
        <fullName evidence="3">F-box/kelch-repeat protein At3g23880-like</fullName>
    </submittedName>
</protein>
<reference evidence="3" key="2">
    <citation type="submission" date="2025-08" db="UniProtKB">
        <authorList>
            <consortium name="RefSeq"/>
        </authorList>
    </citation>
    <scope>IDENTIFICATION</scope>
    <source>
        <tissue evidence="3">Leaf</tissue>
    </source>
</reference>
<dbReference type="InterPro" id="IPR052361">
    <property type="entry name" value="F-box_domain"/>
</dbReference>
<dbReference type="OrthoDB" id="1248546at2759"/>
<dbReference type="InterPro" id="IPR017451">
    <property type="entry name" value="F-box-assoc_interact_dom"/>
</dbReference>
<gene>
    <name evidence="3" type="primary">LOC107783672</name>
</gene>
<feature type="domain" description="F-box associated beta-propeller type 1" evidence="1">
    <location>
        <begin position="10"/>
        <end position="134"/>
    </location>
</feature>
<organism evidence="2 3">
    <name type="scientific">Nicotiana tabacum</name>
    <name type="common">Common tobacco</name>
    <dbReference type="NCBI Taxonomy" id="4097"/>
    <lineage>
        <taxon>Eukaryota</taxon>
        <taxon>Viridiplantae</taxon>
        <taxon>Streptophyta</taxon>
        <taxon>Embryophyta</taxon>
        <taxon>Tracheophyta</taxon>
        <taxon>Spermatophyta</taxon>
        <taxon>Magnoliopsida</taxon>
        <taxon>eudicotyledons</taxon>
        <taxon>Gunneridae</taxon>
        <taxon>Pentapetalae</taxon>
        <taxon>asterids</taxon>
        <taxon>lamiids</taxon>
        <taxon>Solanales</taxon>
        <taxon>Solanaceae</taxon>
        <taxon>Nicotianoideae</taxon>
        <taxon>Nicotianeae</taxon>
        <taxon>Nicotiana</taxon>
    </lineage>
</organism>
<dbReference type="PaxDb" id="4097-A0A1S3Z700"/>
<dbReference type="AlphaFoldDB" id="A0A1S3Z700"/>
<dbReference type="RefSeq" id="XP_016460166.1">
    <property type="nucleotide sequence ID" value="XM_016604680.1"/>
</dbReference>
<dbReference type="KEGG" id="nta:107783672"/>
<dbReference type="PANTHER" id="PTHR31790:SF488">
    <property type="entry name" value="F-BOX DOMAIN-CONTAINING PROTEIN"/>
    <property type="match status" value="1"/>
</dbReference>
<dbReference type="Proteomes" id="UP000790787">
    <property type="component" value="Chromosome 24"/>
</dbReference>
<name>A0A1S3Z700_TOBAC</name>
<keyword evidence="2" id="KW-1185">Reference proteome</keyword>
<dbReference type="InterPro" id="IPR006527">
    <property type="entry name" value="F-box-assoc_dom_typ1"/>
</dbReference>
<evidence type="ECO:0000313" key="2">
    <source>
        <dbReference type="Proteomes" id="UP000790787"/>
    </source>
</evidence>
<proteinExistence type="predicted"/>
<dbReference type="GeneID" id="107783672"/>
<evidence type="ECO:0000313" key="3">
    <source>
        <dbReference type="RefSeq" id="XP_016460166.1"/>
    </source>
</evidence>
<evidence type="ECO:0000259" key="1">
    <source>
        <dbReference type="Pfam" id="PF07734"/>
    </source>
</evidence>
<dbReference type="PANTHER" id="PTHR31790">
    <property type="entry name" value="OS02G0783600 PROTEIN"/>
    <property type="match status" value="1"/>
</dbReference>
<reference evidence="2" key="1">
    <citation type="journal article" date="2014" name="Nat. Commun.">
        <title>The tobacco genome sequence and its comparison with those of tomato and potato.</title>
        <authorList>
            <person name="Sierro N."/>
            <person name="Battey J.N."/>
            <person name="Ouadi S."/>
            <person name="Bakaher N."/>
            <person name="Bovet L."/>
            <person name="Willig A."/>
            <person name="Goepfert S."/>
            <person name="Peitsch M.C."/>
            <person name="Ivanov N.V."/>
        </authorList>
    </citation>
    <scope>NUCLEOTIDE SEQUENCE [LARGE SCALE GENOMIC DNA]</scope>
</reference>